<comment type="caution">
    <text evidence="6">The sequence shown here is derived from an EMBL/GenBank/DDBJ whole genome shotgun (WGS) entry which is preliminary data.</text>
</comment>
<keyword evidence="1" id="KW-0479">Metal-binding</keyword>
<keyword evidence="2" id="KW-0560">Oxidoreductase</keyword>
<reference evidence="6" key="1">
    <citation type="journal article" date="2020" name="Stud. Mycol.">
        <title>101 Dothideomycetes genomes: a test case for predicting lifestyles and emergence of pathogens.</title>
        <authorList>
            <person name="Haridas S."/>
            <person name="Albert R."/>
            <person name="Binder M."/>
            <person name="Bloem J."/>
            <person name="Labutti K."/>
            <person name="Salamov A."/>
            <person name="Andreopoulos B."/>
            <person name="Baker S."/>
            <person name="Barry K."/>
            <person name="Bills G."/>
            <person name="Bluhm B."/>
            <person name="Cannon C."/>
            <person name="Castanera R."/>
            <person name="Culley D."/>
            <person name="Daum C."/>
            <person name="Ezra D."/>
            <person name="Gonzalez J."/>
            <person name="Henrissat B."/>
            <person name="Kuo A."/>
            <person name="Liang C."/>
            <person name="Lipzen A."/>
            <person name="Lutzoni F."/>
            <person name="Magnuson J."/>
            <person name="Mondo S."/>
            <person name="Nolan M."/>
            <person name="Ohm R."/>
            <person name="Pangilinan J."/>
            <person name="Park H.-J."/>
            <person name="Ramirez L."/>
            <person name="Alfaro M."/>
            <person name="Sun H."/>
            <person name="Tritt A."/>
            <person name="Yoshinaga Y."/>
            <person name="Zwiers L.-H."/>
            <person name="Turgeon B."/>
            <person name="Goodwin S."/>
            <person name="Spatafora J."/>
            <person name="Crous P."/>
            <person name="Grigoriev I."/>
        </authorList>
    </citation>
    <scope>NUCLEOTIDE SEQUENCE</scope>
    <source>
        <strain evidence="6">CBS 260.36</strain>
    </source>
</reference>
<evidence type="ECO:0000256" key="2">
    <source>
        <dbReference type="ARBA" id="ARBA00023002"/>
    </source>
</evidence>
<dbReference type="Gene3D" id="1.10.1280.10">
    <property type="entry name" value="Di-copper center containing domain from catechol oxidase"/>
    <property type="match status" value="1"/>
</dbReference>
<evidence type="ECO:0000259" key="5">
    <source>
        <dbReference type="PROSITE" id="PS00498"/>
    </source>
</evidence>
<feature type="domain" description="Tyrosinase copper-binding" evidence="4">
    <location>
        <begin position="118"/>
        <end position="135"/>
    </location>
</feature>
<dbReference type="PROSITE" id="PS00497">
    <property type="entry name" value="TYROSINASE_1"/>
    <property type="match status" value="1"/>
</dbReference>
<protein>
    <submittedName>
        <fullName evidence="6">Tyrosinase</fullName>
    </submittedName>
</protein>
<proteinExistence type="predicted"/>
<evidence type="ECO:0000313" key="7">
    <source>
        <dbReference type="Proteomes" id="UP000799439"/>
    </source>
</evidence>
<feature type="signal peptide" evidence="3">
    <location>
        <begin position="1"/>
        <end position="19"/>
    </location>
</feature>
<dbReference type="Proteomes" id="UP000799439">
    <property type="component" value="Unassembled WGS sequence"/>
</dbReference>
<accession>A0A9P4MLM2</accession>
<dbReference type="PRINTS" id="PR00092">
    <property type="entry name" value="TYROSINASE"/>
</dbReference>
<dbReference type="EMBL" id="ML996081">
    <property type="protein sequence ID" value="KAF2157468.1"/>
    <property type="molecule type" value="Genomic_DNA"/>
</dbReference>
<sequence length="389" mass="41471">MHFSALLASAASLATVASAGSVHKRWTPDSTTGTDKLAAAGLVKLAAAEVSAHSANCTIKNAVQRKEWNTLSSSQKTAYINAVLCLQSKPSKIQNAPGAKTRYDDFVAVHIQQTLTIHGTGNFLSWHRYFTWAYENALRTECGYTGYQPYLNWGKLASNPRAAPVFDGTATSMSGDGAYKNHTGAYIPSAAQPFIYLAPGKGGDCVTSGPFKNMQVNLGPVAPALGYVPANPQGDGLGYNPRCLRRDISSVASNEALTDANSTSLITGNTNIGDFQNTMQGNFPAGLLGVHTAGHFLVGGDPGGDLFASPGDPYFFLHHAQIDRTWWIWQNQDLANRETALAGTQTLFNSPPSPNTALTDTLYLSVLAPNVTISQVMSTTKGPLCYIYV</sequence>
<evidence type="ECO:0000313" key="6">
    <source>
        <dbReference type="EMBL" id="KAF2157468.1"/>
    </source>
</evidence>
<dbReference type="GO" id="GO:0016491">
    <property type="term" value="F:oxidoreductase activity"/>
    <property type="evidence" value="ECO:0007669"/>
    <property type="project" value="UniProtKB-KW"/>
</dbReference>
<keyword evidence="3" id="KW-0732">Signal</keyword>
<dbReference type="GO" id="GO:0046872">
    <property type="term" value="F:metal ion binding"/>
    <property type="evidence" value="ECO:0007669"/>
    <property type="project" value="UniProtKB-KW"/>
</dbReference>
<feature type="domain" description="Tyrosinase copper-binding" evidence="5">
    <location>
        <begin position="312"/>
        <end position="323"/>
    </location>
</feature>
<dbReference type="PANTHER" id="PTHR11474:SF125">
    <property type="entry name" value="N-ACETYL-6-HYDROXYTRYPTOPHAN OXIDASE IVOB-RELATED"/>
    <property type="match status" value="1"/>
</dbReference>
<organism evidence="6 7">
    <name type="scientific">Myriangium duriaei CBS 260.36</name>
    <dbReference type="NCBI Taxonomy" id="1168546"/>
    <lineage>
        <taxon>Eukaryota</taxon>
        <taxon>Fungi</taxon>
        <taxon>Dikarya</taxon>
        <taxon>Ascomycota</taxon>
        <taxon>Pezizomycotina</taxon>
        <taxon>Dothideomycetes</taxon>
        <taxon>Dothideomycetidae</taxon>
        <taxon>Myriangiales</taxon>
        <taxon>Myriangiaceae</taxon>
        <taxon>Myriangium</taxon>
    </lineage>
</organism>
<dbReference type="PANTHER" id="PTHR11474">
    <property type="entry name" value="TYROSINASE FAMILY MEMBER"/>
    <property type="match status" value="1"/>
</dbReference>
<keyword evidence="7" id="KW-1185">Reference proteome</keyword>
<evidence type="ECO:0000256" key="3">
    <source>
        <dbReference type="SAM" id="SignalP"/>
    </source>
</evidence>
<name>A0A9P4MLM2_9PEZI</name>
<dbReference type="InterPro" id="IPR002227">
    <property type="entry name" value="Tyrosinase_Cu-bd"/>
</dbReference>
<dbReference type="InterPro" id="IPR050316">
    <property type="entry name" value="Tyrosinase/Hemocyanin"/>
</dbReference>
<dbReference type="InterPro" id="IPR008922">
    <property type="entry name" value="Di-copper_centre_dom_sf"/>
</dbReference>
<dbReference type="Pfam" id="PF00264">
    <property type="entry name" value="Tyrosinase"/>
    <property type="match status" value="1"/>
</dbReference>
<evidence type="ECO:0000259" key="4">
    <source>
        <dbReference type="PROSITE" id="PS00497"/>
    </source>
</evidence>
<dbReference type="SUPFAM" id="SSF48056">
    <property type="entry name" value="Di-copper centre-containing domain"/>
    <property type="match status" value="1"/>
</dbReference>
<evidence type="ECO:0000256" key="1">
    <source>
        <dbReference type="ARBA" id="ARBA00022723"/>
    </source>
</evidence>
<dbReference type="OrthoDB" id="6132182at2759"/>
<dbReference type="PROSITE" id="PS00498">
    <property type="entry name" value="TYROSINASE_2"/>
    <property type="match status" value="1"/>
</dbReference>
<dbReference type="AlphaFoldDB" id="A0A9P4MLM2"/>
<feature type="chain" id="PRO_5040260217" evidence="3">
    <location>
        <begin position="20"/>
        <end position="389"/>
    </location>
</feature>
<gene>
    <name evidence="6" type="ORF">K461DRAFT_218376</name>
</gene>